<dbReference type="OrthoDB" id="5379939at2"/>
<gene>
    <name evidence="2" type="ORF">I6I88_11045</name>
</gene>
<evidence type="ECO:0000259" key="1">
    <source>
        <dbReference type="SMART" id="SM00245"/>
    </source>
</evidence>
<dbReference type="SUPFAM" id="SSF52096">
    <property type="entry name" value="ClpP/crotonase"/>
    <property type="match status" value="1"/>
</dbReference>
<protein>
    <submittedName>
        <fullName evidence="2">Peptidase S41</fullName>
    </submittedName>
</protein>
<proteinExistence type="predicted"/>
<dbReference type="InterPro" id="IPR029045">
    <property type="entry name" value="ClpP/crotonase-like_dom_sf"/>
</dbReference>
<dbReference type="AlphaFoldDB" id="A0A9Q7EA61"/>
<sequence length="735" mass="83886">MLSWASIAQEVPANYNFETFKDEEPVGLTNEPVGWIIEGNSLFIPTQDYEIFKEGKSSFALAMHETDEVNPMFSVSKILPNYSGKKLVFSGYIRTVGDETFQVTPVIRIDPMLDFVKLSELITGTNEWQKFEIAVNLRPEQAQQMVIAIQTAGYGVMWLDDFKVTIDGQDVSKAKVAEINFPAKQDKTFDQGSSVVFPALQTNHITNLALLGRVWGFLKYHHPAIAVGKYNWDYELFRFLPEYLAVTSKTERDSLLLKWIDQLGMVKLCETCEDTDSDAILKPNLDWMTTYALSDELQHKIKYIYKNRNQDRHYYVSEAPGIGNAVFTNEEAYENREVPDAGFRLVGLYRFWNVMQYYMPNRHLTDTDWEDVLALHIRPFLEASDRLAYETAVLQLIAEVNDSHTDLWQGSKALNEKRGNRYAPFRVEFILNQLVVTDIYNPELIADIKLEKGDIITHINQERIEQILDRISPYHPGSNRSAQLRDISLFNILRTNEEEVEITYVDRNYKEQHTTIKMYPKNELKSYGWFKPLKGEPSYRFLEDNIGYVTLGNIQDGDVQKIKDTFRNTEGIIIDIRNYPSAFVPFTLGSFFVSETKAFARFSKPNYKNPGEIVFDRVFQVIEPDGEPYQGQVVVLVDERTQSSAEYTAMAFKVGDRVTLVGSQTAGADGNVSSISFPGGLGTYISGLGVYYPDGKETQRIGIVPNLDILKTIHDVRNNVDTFLETGVKVIKGTL</sequence>
<reference evidence="2 3" key="1">
    <citation type="submission" date="2021-01" db="EMBL/GenBank/DDBJ databases">
        <title>FDA dAtabase for Regulatory Grade micrObial Sequences (FDA-ARGOS): Supporting development and validation of Infectious Disease Dx tests.</title>
        <authorList>
            <person name="Sproer C."/>
            <person name="Gronow S."/>
            <person name="Severitt S."/>
            <person name="Schroder I."/>
            <person name="Tallon L."/>
            <person name="Sadzewicz L."/>
            <person name="Zhao X."/>
            <person name="Boylan J."/>
            <person name="Ott S."/>
            <person name="Bowen H."/>
            <person name="Vavikolanu K."/>
            <person name="Mehta A."/>
            <person name="Aluvathingal J."/>
            <person name="Nadendla S."/>
            <person name="Lowell S."/>
            <person name="Myers T."/>
            <person name="Yan Y."/>
            <person name="Sichtig H."/>
        </authorList>
    </citation>
    <scope>NUCLEOTIDE SEQUENCE [LARGE SCALE GENOMIC DNA]</scope>
    <source>
        <strain evidence="2 3">FDAARGOS_1131</strain>
    </source>
</reference>
<dbReference type="PANTHER" id="PTHR32060">
    <property type="entry name" value="TAIL-SPECIFIC PROTEASE"/>
    <property type="match status" value="1"/>
</dbReference>
<dbReference type="GO" id="GO:0004175">
    <property type="term" value="F:endopeptidase activity"/>
    <property type="evidence" value="ECO:0007669"/>
    <property type="project" value="TreeGrafter"/>
</dbReference>
<dbReference type="EMBL" id="CP068108">
    <property type="protein sequence ID" value="QQU02027.1"/>
    <property type="molecule type" value="Genomic_DNA"/>
</dbReference>
<dbReference type="GO" id="GO:0006508">
    <property type="term" value="P:proteolysis"/>
    <property type="evidence" value="ECO:0007669"/>
    <property type="project" value="InterPro"/>
</dbReference>
<accession>A0A9Q7EA61</accession>
<dbReference type="CDD" id="cd07562">
    <property type="entry name" value="Peptidase_S41_TRI"/>
    <property type="match status" value="1"/>
</dbReference>
<dbReference type="Pfam" id="PF03572">
    <property type="entry name" value="Peptidase_S41"/>
    <property type="match status" value="1"/>
</dbReference>
<name>A0A9Q7EA61_MYROD</name>
<dbReference type="GO" id="GO:0008236">
    <property type="term" value="F:serine-type peptidase activity"/>
    <property type="evidence" value="ECO:0007669"/>
    <property type="project" value="InterPro"/>
</dbReference>
<organism evidence="2 3">
    <name type="scientific">Myroides odoratus</name>
    <name type="common">Flavobacterium odoratum</name>
    <dbReference type="NCBI Taxonomy" id="256"/>
    <lineage>
        <taxon>Bacteria</taxon>
        <taxon>Pseudomonadati</taxon>
        <taxon>Bacteroidota</taxon>
        <taxon>Flavobacteriia</taxon>
        <taxon>Flavobacteriales</taxon>
        <taxon>Flavobacteriaceae</taxon>
        <taxon>Myroides</taxon>
    </lineage>
</organism>
<dbReference type="InterPro" id="IPR005151">
    <property type="entry name" value="Tail-specific_protease"/>
</dbReference>
<dbReference type="Gene3D" id="2.60.120.260">
    <property type="entry name" value="Galactose-binding domain-like"/>
    <property type="match status" value="1"/>
</dbReference>
<dbReference type="PANTHER" id="PTHR32060:SF22">
    <property type="entry name" value="CARBOXYL-TERMINAL-PROCESSING PEPTIDASE 3, CHLOROPLASTIC"/>
    <property type="match status" value="1"/>
</dbReference>
<dbReference type="Gene3D" id="3.90.226.10">
    <property type="entry name" value="2-enoyl-CoA Hydratase, Chain A, domain 1"/>
    <property type="match status" value="1"/>
</dbReference>
<dbReference type="Proteomes" id="UP000596202">
    <property type="component" value="Chromosome"/>
</dbReference>
<feature type="domain" description="Tail specific protease" evidence="1">
    <location>
        <begin position="511"/>
        <end position="710"/>
    </location>
</feature>
<dbReference type="RefSeq" id="WP_002985901.1">
    <property type="nucleotide sequence ID" value="NZ_UGQN01000001.1"/>
</dbReference>
<evidence type="ECO:0000313" key="3">
    <source>
        <dbReference type="Proteomes" id="UP000596202"/>
    </source>
</evidence>
<dbReference type="SMART" id="SM00245">
    <property type="entry name" value="TSPc"/>
    <property type="match status" value="1"/>
</dbReference>
<evidence type="ECO:0000313" key="2">
    <source>
        <dbReference type="EMBL" id="QQU02027.1"/>
    </source>
</evidence>